<sequence length="59" mass="6816">MQQTLVSKCLVSALLLKNLPEAYSSPFICYFAGYKYHEIAQEMDLPLGTLERRIHEARK</sequence>
<dbReference type="GO" id="GO:0006352">
    <property type="term" value="P:DNA-templated transcription initiation"/>
    <property type="evidence" value="ECO:0007669"/>
    <property type="project" value="InterPro"/>
</dbReference>
<evidence type="ECO:0000313" key="3">
    <source>
        <dbReference type="Proteomes" id="UP001142592"/>
    </source>
</evidence>
<reference evidence="2" key="1">
    <citation type="submission" date="2022-11" db="EMBL/GenBank/DDBJ databases">
        <authorList>
            <person name="Graham C."/>
            <person name="Newman J.D."/>
        </authorList>
    </citation>
    <scope>NUCLEOTIDE SEQUENCE</scope>
    <source>
        <strain evidence="2">DSM 19486</strain>
    </source>
</reference>
<comment type="caution">
    <text evidence="2">The sequence shown here is derived from an EMBL/GenBank/DDBJ whole genome shotgun (WGS) entry which is preliminary data.</text>
</comment>
<dbReference type="SUPFAM" id="SSF88659">
    <property type="entry name" value="Sigma3 and sigma4 domains of RNA polymerase sigma factors"/>
    <property type="match status" value="1"/>
</dbReference>
<dbReference type="EMBL" id="JAPJUH010000002">
    <property type="protein sequence ID" value="MCX3264884.1"/>
    <property type="molecule type" value="Genomic_DNA"/>
</dbReference>
<gene>
    <name evidence="2" type="ORF">OQZ29_09020</name>
</gene>
<dbReference type="InterPro" id="IPR013249">
    <property type="entry name" value="RNA_pol_sigma70_r4_t2"/>
</dbReference>
<evidence type="ECO:0000259" key="1">
    <source>
        <dbReference type="Pfam" id="PF08281"/>
    </source>
</evidence>
<keyword evidence="3" id="KW-1185">Reference proteome</keyword>
<dbReference type="AlphaFoldDB" id="A0A9X3I9D4"/>
<dbReference type="InterPro" id="IPR013324">
    <property type="entry name" value="RNA_pol_sigma_r3/r4-like"/>
</dbReference>
<organism evidence="2 3">
    <name type="scientific">Pedobacter agri</name>
    <dbReference type="NCBI Taxonomy" id="454586"/>
    <lineage>
        <taxon>Bacteria</taxon>
        <taxon>Pseudomonadati</taxon>
        <taxon>Bacteroidota</taxon>
        <taxon>Sphingobacteriia</taxon>
        <taxon>Sphingobacteriales</taxon>
        <taxon>Sphingobacteriaceae</taxon>
        <taxon>Pedobacter</taxon>
    </lineage>
</organism>
<evidence type="ECO:0000313" key="2">
    <source>
        <dbReference type="EMBL" id="MCX3264884.1"/>
    </source>
</evidence>
<dbReference type="Pfam" id="PF08281">
    <property type="entry name" value="Sigma70_r4_2"/>
    <property type="match status" value="1"/>
</dbReference>
<dbReference type="Gene3D" id="1.10.10.10">
    <property type="entry name" value="Winged helix-like DNA-binding domain superfamily/Winged helix DNA-binding domain"/>
    <property type="match status" value="1"/>
</dbReference>
<dbReference type="GO" id="GO:0016987">
    <property type="term" value="F:sigma factor activity"/>
    <property type="evidence" value="ECO:0007669"/>
    <property type="project" value="InterPro"/>
</dbReference>
<dbReference type="RefSeq" id="WP_010600263.1">
    <property type="nucleotide sequence ID" value="NZ_JAPJUH010000002.1"/>
</dbReference>
<name>A0A9X3I9D4_9SPHI</name>
<dbReference type="InterPro" id="IPR036388">
    <property type="entry name" value="WH-like_DNA-bd_sf"/>
</dbReference>
<accession>A0A9X3I9D4</accession>
<feature type="domain" description="RNA polymerase sigma factor 70 region 4 type 2" evidence="1">
    <location>
        <begin position="15"/>
        <end position="59"/>
    </location>
</feature>
<dbReference type="Proteomes" id="UP001142592">
    <property type="component" value="Unassembled WGS sequence"/>
</dbReference>
<proteinExistence type="predicted"/>
<protein>
    <recommendedName>
        <fullName evidence="1">RNA polymerase sigma factor 70 region 4 type 2 domain-containing protein</fullName>
    </recommendedName>
</protein>
<dbReference type="GO" id="GO:0003677">
    <property type="term" value="F:DNA binding"/>
    <property type="evidence" value="ECO:0007669"/>
    <property type="project" value="InterPro"/>
</dbReference>